<dbReference type="PANTHER" id="PTHR12349:SF4">
    <property type="entry name" value="ANKYRIN REPEAT AND LEM DOMAIN-CONTAINING PROTEIN 2"/>
    <property type="match status" value="1"/>
</dbReference>
<evidence type="ECO:0000313" key="3">
    <source>
        <dbReference type="EMBL" id="KAL0183300.1"/>
    </source>
</evidence>
<feature type="region of interest" description="Disordered" evidence="1">
    <location>
        <begin position="48"/>
        <end position="118"/>
    </location>
</feature>
<reference evidence="3 4" key="1">
    <citation type="submission" date="2024-05" db="EMBL/GenBank/DDBJ databases">
        <title>Genome sequencing and assembly of Indian major carp, Cirrhinus mrigala (Hamilton, 1822).</title>
        <authorList>
            <person name="Mohindra V."/>
            <person name="Chowdhury L.M."/>
            <person name="Lal K."/>
            <person name="Jena J.K."/>
        </authorList>
    </citation>
    <scope>NUCLEOTIDE SEQUENCE [LARGE SCALE GENOMIC DNA]</scope>
    <source>
        <strain evidence="3">CM1030</strain>
        <tissue evidence="3">Blood</tissue>
    </source>
</reference>
<dbReference type="InterPro" id="IPR011015">
    <property type="entry name" value="LEM/LEM-like_dom_sf"/>
</dbReference>
<dbReference type="FunFam" id="1.10.720.40:FF:000001">
    <property type="entry name" value="LEM domain containing 2, isoform CRA_a"/>
    <property type="match status" value="1"/>
</dbReference>
<proteinExistence type="predicted"/>
<evidence type="ECO:0000256" key="1">
    <source>
        <dbReference type="SAM" id="MobiDB-lite"/>
    </source>
</evidence>
<comment type="caution">
    <text evidence="3">The sequence shown here is derived from an EMBL/GenBank/DDBJ whole genome shotgun (WGS) entry which is preliminary data.</text>
</comment>
<sequence>MEAVLKRLQTLTADQLRDELTGAGVKCGPITATTRSIFEKKLARALLDSQTDGSGDATADSGSSRPAEELQQPISEQNKEEVTHEAETPETESSSEGPCVYYGVCPQPDDPAAEEGSPHVYVNKTKALKVVMKLKSARFKAFATKEDAENFAKGVCVSPHKPSPEKTSA</sequence>
<dbReference type="AlphaFoldDB" id="A0ABD0QAL6"/>
<protein>
    <recommendedName>
        <fullName evidence="2">LEM domain-containing protein</fullName>
    </recommendedName>
</protein>
<feature type="non-terminal residue" evidence="3">
    <location>
        <position position="169"/>
    </location>
</feature>
<feature type="compositionally biased region" description="Low complexity" evidence="1">
    <location>
        <begin position="51"/>
        <end position="64"/>
    </location>
</feature>
<feature type="domain" description="LEM" evidence="2">
    <location>
        <begin position="5"/>
        <end position="49"/>
    </location>
</feature>
<dbReference type="SUPFAM" id="SSF63451">
    <property type="entry name" value="LEM domain"/>
    <property type="match status" value="1"/>
</dbReference>
<evidence type="ECO:0000313" key="4">
    <source>
        <dbReference type="Proteomes" id="UP001529510"/>
    </source>
</evidence>
<dbReference type="PROSITE" id="PS50954">
    <property type="entry name" value="LEM"/>
    <property type="match status" value="1"/>
</dbReference>
<gene>
    <name evidence="3" type="ORF">M9458_022675</name>
</gene>
<dbReference type="InterPro" id="IPR003887">
    <property type="entry name" value="LEM_dom"/>
</dbReference>
<organism evidence="3 4">
    <name type="scientific">Cirrhinus mrigala</name>
    <name type="common">Mrigala</name>
    <dbReference type="NCBI Taxonomy" id="683832"/>
    <lineage>
        <taxon>Eukaryota</taxon>
        <taxon>Metazoa</taxon>
        <taxon>Chordata</taxon>
        <taxon>Craniata</taxon>
        <taxon>Vertebrata</taxon>
        <taxon>Euteleostomi</taxon>
        <taxon>Actinopterygii</taxon>
        <taxon>Neopterygii</taxon>
        <taxon>Teleostei</taxon>
        <taxon>Ostariophysi</taxon>
        <taxon>Cypriniformes</taxon>
        <taxon>Cyprinidae</taxon>
        <taxon>Labeoninae</taxon>
        <taxon>Labeonini</taxon>
        <taxon>Cirrhinus</taxon>
    </lineage>
</organism>
<dbReference type="Pfam" id="PF03020">
    <property type="entry name" value="LEM"/>
    <property type="match status" value="1"/>
</dbReference>
<evidence type="ECO:0000259" key="2">
    <source>
        <dbReference type="PROSITE" id="PS50954"/>
    </source>
</evidence>
<dbReference type="SMART" id="SM00540">
    <property type="entry name" value="LEM"/>
    <property type="match status" value="1"/>
</dbReference>
<dbReference type="Gene3D" id="1.10.720.40">
    <property type="match status" value="1"/>
</dbReference>
<name>A0ABD0QAL6_CIRMR</name>
<dbReference type="PANTHER" id="PTHR12349">
    <property type="entry name" value="ANKYRIN REPEAT AND LEM DOMAIN-CONTAINING PROTEIN 2"/>
    <property type="match status" value="1"/>
</dbReference>
<dbReference type="Proteomes" id="UP001529510">
    <property type="component" value="Unassembled WGS sequence"/>
</dbReference>
<accession>A0ABD0QAL6</accession>
<keyword evidence="4" id="KW-1185">Reference proteome</keyword>
<dbReference type="EMBL" id="JAMKFB020000010">
    <property type="protein sequence ID" value="KAL0183300.1"/>
    <property type="molecule type" value="Genomic_DNA"/>
</dbReference>
<feature type="compositionally biased region" description="Basic and acidic residues" evidence="1">
    <location>
        <begin position="77"/>
        <end position="87"/>
    </location>
</feature>